<dbReference type="Gene3D" id="3.30.2090.10">
    <property type="entry name" value="Multidrug efflux transporter AcrB TolC docking domain, DN and DC subdomains"/>
    <property type="match status" value="1"/>
</dbReference>
<dbReference type="EMBL" id="NHSJ01000008">
    <property type="protein sequence ID" value="PPQ33990.1"/>
    <property type="molecule type" value="Genomic_DNA"/>
</dbReference>
<feature type="transmembrane region" description="Helical" evidence="1">
    <location>
        <begin position="20"/>
        <end position="39"/>
    </location>
</feature>
<dbReference type="AlphaFoldDB" id="A0A2S6NHA6"/>
<name>A0A2S6NHA6_9HYPH</name>
<keyword evidence="1" id="KW-0472">Membrane</keyword>
<reference evidence="2 3" key="1">
    <citation type="journal article" date="2018" name="Arch. Microbiol.">
        <title>New insights into the metabolic potential of the phototrophic purple bacterium Rhodopila globiformis DSM 161(T) from its draft genome sequence and evidence for a vanadium-dependent nitrogenase.</title>
        <authorList>
            <person name="Imhoff J.F."/>
            <person name="Rahn T."/>
            <person name="Kunzel S."/>
            <person name="Neulinger S.C."/>
        </authorList>
    </citation>
    <scope>NUCLEOTIDE SEQUENCE [LARGE SCALE GENOMIC DNA]</scope>
    <source>
        <strain evidence="2 3">DSM 16996</strain>
    </source>
</reference>
<dbReference type="Gene3D" id="1.20.1640.10">
    <property type="entry name" value="Multidrug efflux transporter AcrB transmembrane domain"/>
    <property type="match status" value="2"/>
</dbReference>
<dbReference type="Gene3D" id="3.30.70.1320">
    <property type="entry name" value="Multidrug efflux transporter AcrB pore domain like"/>
    <property type="match status" value="1"/>
</dbReference>
<evidence type="ECO:0000313" key="3">
    <source>
        <dbReference type="Proteomes" id="UP000239089"/>
    </source>
</evidence>
<sequence>MRSKSSTLSSFNLSSWALDNKPLVVFLMLATLIAGLMSFTRLSRNEDPPFTIKTMVVSASWPGASTRDTTHLLTDRIEQKLEETPWLDHLDSYTRPGESVVLVNLRDDTPPGEVTKIWYQVRKKASDIAATLPNGVQGPFFDDEFGDTFGIIYGFTAEGFSDRALRDKLDQIRADILRTKDVGKVNLLGVQEEQIVVEFSPKRLASYGLDVQAVVRAIQAQNAVTPAGVIRRTDEQIGLSVSGAFASEASLKTMTLAVNGRFLPLTDLVTVKRVDADPPAPLFRVNGRKGLGLAISMAPTGNLLDFSAALKARMRGVAEKLPHGIEMTQVADQGTVVKEAVDGFTKVLVEAIVIVLAVSFVSLGARAGLVVTFSIPLVLAMTFSCMELAGIGLQRVSLGALIIALGLLVDDAMITVEAMVGRLERGWDRRSAASYAYETTAFPMLTGTLVMIAGFVPVGFAASSAGEYCYSLFMVILISLLASWIVAVLFSPLIGAWILPKTMASHGEGGDRLRQVFEKRLEQVLARPYMTLGAAAAALVLACIGATQLQEQFFPPSDRPELLVSLNLPNAASIDATDAEAKKLEAILA</sequence>
<proteinExistence type="predicted"/>
<dbReference type="OrthoDB" id="9798415at2"/>
<dbReference type="GO" id="GO:0005886">
    <property type="term" value="C:plasma membrane"/>
    <property type="evidence" value="ECO:0007669"/>
    <property type="project" value="TreeGrafter"/>
</dbReference>
<evidence type="ECO:0000256" key="1">
    <source>
        <dbReference type="SAM" id="Phobius"/>
    </source>
</evidence>
<gene>
    <name evidence="2" type="ORF">CCR94_00340</name>
</gene>
<dbReference type="Gene3D" id="3.30.70.1430">
    <property type="entry name" value="Multidrug efflux transporter AcrB pore domain"/>
    <property type="match status" value="2"/>
</dbReference>
<feature type="transmembrane region" description="Helical" evidence="1">
    <location>
        <begin position="398"/>
        <end position="420"/>
    </location>
</feature>
<feature type="transmembrane region" description="Helical" evidence="1">
    <location>
        <begin position="440"/>
        <end position="460"/>
    </location>
</feature>
<keyword evidence="3" id="KW-1185">Reference proteome</keyword>
<dbReference type="Pfam" id="PF00873">
    <property type="entry name" value="ACR_tran"/>
    <property type="match status" value="1"/>
</dbReference>
<keyword evidence="1" id="KW-1133">Transmembrane helix</keyword>
<feature type="transmembrane region" description="Helical" evidence="1">
    <location>
        <begin position="347"/>
        <end position="365"/>
    </location>
</feature>
<dbReference type="SUPFAM" id="SSF82693">
    <property type="entry name" value="Multidrug efflux transporter AcrB pore domain, PN1, PN2, PC1 and PC2 subdomains"/>
    <property type="match status" value="2"/>
</dbReference>
<protein>
    <recommendedName>
        <fullName evidence="4">ACR family transporter</fullName>
    </recommendedName>
</protein>
<dbReference type="PANTHER" id="PTHR32063:SF64">
    <property type="entry name" value="ACRB_ACRD_ACRF FAMILY PROTEIN"/>
    <property type="match status" value="1"/>
</dbReference>
<comment type="caution">
    <text evidence="2">The sequence shown here is derived from an EMBL/GenBank/DDBJ whole genome shotgun (WGS) entry which is preliminary data.</text>
</comment>
<dbReference type="SUPFAM" id="SSF82714">
    <property type="entry name" value="Multidrug efflux transporter AcrB TolC docking domain, DN and DC subdomains"/>
    <property type="match status" value="1"/>
</dbReference>
<dbReference type="PANTHER" id="PTHR32063">
    <property type="match status" value="1"/>
</dbReference>
<organism evidence="2 3">
    <name type="scientific">Rhodoblastus sphagnicola</name>
    <dbReference type="NCBI Taxonomy" id="333368"/>
    <lineage>
        <taxon>Bacteria</taxon>
        <taxon>Pseudomonadati</taxon>
        <taxon>Pseudomonadota</taxon>
        <taxon>Alphaproteobacteria</taxon>
        <taxon>Hyphomicrobiales</taxon>
        <taxon>Rhodoblastaceae</taxon>
        <taxon>Rhodoblastus</taxon>
    </lineage>
</organism>
<feature type="transmembrane region" description="Helical" evidence="1">
    <location>
        <begin position="529"/>
        <end position="549"/>
    </location>
</feature>
<dbReference type="InterPro" id="IPR001036">
    <property type="entry name" value="Acrflvin-R"/>
</dbReference>
<dbReference type="InterPro" id="IPR027463">
    <property type="entry name" value="AcrB_DN_DC_subdom"/>
</dbReference>
<accession>A0A2S6NHA6</accession>
<dbReference type="GO" id="GO:0042910">
    <property type="term" value="F:xenobiotic transmembrane transporter activity"/>
    <property type="evidence" value="ECO:0007669"/>
    <property type="project" value="TreeGrafter"/>
</dbReference>
<evidence type="ECO:0008006" key="4">
    <source>
        <dbReference type="Google" id="ProtNLM"/>
    </source>
</evidence>
<dbReference type="Proteomes" id="UP000239089">
    <property type="component" value="Unassembled WGS sequence"/>
</dbReference>
<evidence type="ECO:0000313" key="2">
    <source>
        <dbReference type="EMBL" id="PPQ33990.1"/>
    </source>
</evidence>
<dbReference type="SUPFAM" id="SSF82866">
    <property type="entry name" value="Multidrug efflux transporter AcrB transmembrane domain"/>
    <property type="match status" value="1"/>
</dbReference>
<keyword evidence="1" id="KW-0812">Transmembrane</keyword>
<feature type="transmembrane region" description="Helical" evidence="1">
    <location>
        <begin position="371"/>
        <end position="391"/>
    </location>
</feature>
<feature type="transmembrane region" description="Helical" evidence="1">
    <location>
        <begin position="472"/>
        <end position="499"/>
    </location>
</feature>
<dbReference type="PRINTS" id="PR00702">
    <property type="entry name" value="ACRIFLAVINRP"/>
</dbReference>